<dbReference type="InterPro" id="IPR039774">
    <property type="entry name" value="Sin3-like"/>
</dbReference>
<sequence>MSGPGKDSWHPSPHQQPPAPPSESAQPPSQQQQPQTNPQGPPPPPPPSLPHRAPSQQQQREPNAPQQSAAQPQPQHPGMQSSPQAATAGMGMHPQASPQLTSQGPQITGMVTGQGPPQPPQSATAAPAPPPQHSINTLPSVSGAGQNGPAQLVAGAANAGPPQQTGAQGPPGNGPGGPILNVGQPSFVQQPTTDFFPAASGRGSSSYGHAQSSSNPFPPFLPSYYDEFPHAQYTEQDALSYLDQVKFQFQDQPDVYNKFLDIMKDFKSQAIDTPGVIDRVSTLFSGHPTLIQGFNTFLPPGYRIECSQDPTDTKITVTTPNGIHHASSGDNVSIARNPSIPISQSMGKGPVEFNHAISYVNKIKNRFSHQPEIYKNFLEILQTYQRESKPIQDVYSQVTQLFREAPDLLEDFKQFLPESAAQARAAAAAKAAAEDAANGAGSVSAQFSVGSARLPAVGTFPPPPSIAKEKGKKRGGPVVAPPPIDSKAETVVGIGRGANKQRHKIAHPKPTIEQQIASVSPTLTPFQPEPFDPPPQTTATTEELAFFDRVKKFIGNKQTYNEFLKLLNLFSQGLMDKAVLFDKVRNFIGGNRELLEWFKRFIQWDAQSEEIHNQPQLTNKVRLSVCRSLGPSYRLLPKLESQKPCSGRDEMCNEVLNDKWASHPTWASEDSGFVAHKKNQYEDILHRIEEERHDYDFNIEANLRTIQLLEPIAQRIAGMTPEEKLTFKVAPGLGGQSKTIYQRVIKKVWGKDAGLEIIDRLHNDPTRTVPLVLNRLKKKDEEWKAAQREWQRVWRDQTARVFWKSLDHQGISIKQNDKKQFQLKTLVGEIAAKRDEQINKRLLMNTPYPEYQFEYEFKDTNIILDISRLLAVALENNTGFSHNDREKIDGFIKSFVPLFFGMNSRDVEDTVNAVSRRSTDDDGDDSVYAGEGSGRSGRRKHEVDLLQHVLTRGKGKNTRKDKDSAASINDSRDSSQEPHDGDVEMTSPSSTEPRTKEEGNWISKPTKHLTGMKHGFPMSPIEQQEPVVQKRTVFTLYCNATIYGFFRSFQILYDRLAAVKASEDQIRMDVERRKKHKVAHDLNIMTQRVEDIFADTGPNANYYSQILDMCEKVMETDLDAAGFEEGLRTVFVQQGWKLYTIEKTCGSILKFIQSIVPSEGKEKNMEKEKTAEVVLRFQKDRERRTFDKEGGEYRELITYRRAVEAIVGQNEELYRIDWNEPEQKAYVRILARDAPTVTEELDRDEKWNYYIQTYMMREPTEGVPMESSYKVFLRRGYPTESELGSLESEKSIVRENMEVRICVNTYRLFFQPHSADLVMRHPKYWARVPAGAVEQRRQKWRDVLGKLGWLKDASDEEKEAKQREWETALRGSNKRRSIEADEERSEKRLRADGDDAEMGGM</sequence>
<feature type="compositionally biased region" description="Low complexity" evidence="8">
    <location>
        <begin position="22"/>
        <end position="38"/>
    </location>
</feature>
<feature type="region of interest" description="Disordered" evidence="8">
    <location>
        <begin position="911"/>
        <end position="1006"/>
    </location>
</feature>
<dbReference type="PROSITE" id="PS51477">
    <property type="entry name" value="PAH"/>
    <property type="match status" value="3"/>
</dbReference>
<feature type="compositionally biased region" description="Polar residues" evidence="8">
    <location>
        <begin position="133"/>
        <end position="144"/>
    </location>
</feature>
<gene>
    <name evidence="10" type="ORF">FN846DRAFT_778817</name>
</gene>
<dbReference type="Gene3D" id="1.20.1160.11">
    <property type="entry name" value="Paired amphipathic helix"/>
    <property type="match status" value="3"/>
</dbReference>
<evidence type="ECO:0000313" key="10">
    <source>
        <dbReference type="EMBL" id="KAA8905665.1"/>
    </source>
</evidence>
<dbReference type="GO" id="GO:0000122">
    <property type="term" value="P:negative regulation of transcription by RNA polymerase II"/>
    <property type="evidence" value="ECO:0007669"/>
    <property type="project" value="TreeGrafter"/>
</dbReference>
<keyword evidence="6 7" id="KW-0539">Nucleus</keyword>
<proteinExistence type="predicted"/>
<feature type="compositionally biased region" description="Low complexity" evidence="8">
    <location>
        <begin position="154"/>
        <end position="168"/>
    </location>
</feature>
<feature type="compositionally biased region" description="Low complexity" evidence="8">
    <location>
        <begin position="50"/>
        <end position="77"/>
    </location>
</feature>
<feature type="domain" description="Histone deacetylase interacting" evidence="9">
    <location>
        <begin position="625"/>
        <end position="726"/>
    </location>
</feature>
<dbReference type="SUPFAM" id="SSF47762">
    <property type="entry name" value="PAH2 domain"/>
    <property type="match status" value="3"/>
</dbReference>
<feature type="compositionally biased region" description="Pro residues" evidence="8">
    <location>
        <begin position="39"/>
        <end position="49"/>
    </location>
</feature>
<comment type="subcellular location">
    <subcellularLocation>
        <location evidence="1 7">Nucleus</location>
    </subcellularLocation>
</comment>
<evidence type="ECO:0000256" key="1">
    <source>
        <dbReference type="ARBA" id="ARBA00004123"/>
    </source>
</evidence>
<evidence type="ECO:0000259" key="9">
    <source>
        <dbReference type="SMART" id="SM00761"/>
    </source>
</evidence>
<dbReference type="InterPro" id="IPR031693">
    <property type="entry name" value="Sin3_C"/>
</dbReference>
<evidence type="ECO:0000313" key="11">
    <source>
        <dbReference type="Proteomes" id="UP000326924"/>
    </source>
</evidence>
<keyword evidence="2" id="KW-0678">Repressor</keyword>
<dbReference type="InterPro" id="IPR036600">
    <property type="entry name" value="PAH_sf"/>
</dbReference>
<organism evidence="10 11">
    <name type="scientific">Sphaerosporella brunnea</name>
    <dbReference type="NCBI Taxonomy" id="1250544"/>
    <lineage>
        <taxon>Eukaryota</taxon>
        <taxon>Fungi</taxon>
        <taxon>Dikarya</taxon>
        <taxon>Ascomycota</taxon>
        <taxon>Pezizomycotina</taxon>
        <taxon>Pezizomycetes</taxon>
        <taxon>Pezizales</taxon>
        <taxon>Pyronemataceae</taxon>
        <taxon>Sphaerosporella</taxon>
    </lineage>
</organism>
<dbReference type="FunFam" id="1.20.1160.11:FF:000001">
    <property type="entry name" value="Paired amphipathic helix protein Sin3"/>
    <property type="match status" value="1"/>
</dbReference>
<dbReference type="PANTHER" id="PTHR12346">
    <property type="entry name" value="SIN3B-RELATED"/>
    <property type="match status" value="1"/>
</dbReference>
<dbReference type="Pfam" id="PF16879">
    <property type="entry name" value="Sin3a_C"/>
    <property type="match status" value="1"/>
</dbReference>
<dbReference type="FunFam" id="1.20.1160.11:FF:000002">
    <property type="entry name" value="Paired amphipathic helix protein SIN3"/>
    <property type="match status" value="1"/>
</dbReference>
<feature type="compositionally biased region" description="Basic and acidic residues" evidence="8">
    <location>
        <begin position="1358"/>
        <end position="1367"/>
    </location>
</feature>
<feature type="region of interest" description="Disordered" evidence="8">
    <location>
        <begin position="460"/>
        <end position="485"/>
    </location>
</feature>
<dbReference type="Proteomes" id="UP000326924">
    <property type="component" value="Unassembled WGS sequence"/>
</dbReference>
<feature type="compositionally biased region" description="Basic and acidic residues" evidence="8">
    <location>
        <begin position="958"/>
        <end position="982"/>
    </location>
</feature>
<dbReference type="GO" id="GO:0010628">
    <property type="term" value="P:positive regulation of gene expression"/>
    <property type="evidence" value="ECO:0007669"/>
    <property type="project" value="UniProtKB-ARBA"/>
</dbReference>
<evidence type="ECO:0000256" key="6">
    <source>
        <dbReference type="ARBA" id="ARBA00023242"/>
    </source>
</evidence>
<keyword evidence="5" id="KW-0804">Transcription</keyword>
<evidence type="ECO:0000256" key="8">
    <source>
        <dbReference type="SAM" id="MobiDB-lite"/>
    </source>
</evidence>
<keyword evidence="11" id="KW-1185">Reference proteome</keyword>
<feature type="compositionally biased region" description="Polar residues" evidence="8">
    <location>
        <begin position="96"/>
        <end position="111"/>
    </location>
</feature>
<name>A0A5J5EWF6_9PEZI</name>
<keyword evidence="3" id="KW-0677">Repeat</keyword>
<dbReference type="PANTHER" id="PTHR12346:SF0">
    <property type="entry name" value="SIN3A, ISOFORM G"/>
    <property type="match status" value="1"/>
</dbReference>
<evidence type="ECO:0000256" key="7">
    <source>
        <dbReference type="PROSITE-ProRule" id="PRU00810"/>
    </source>
</evidence>
<evidence type="ECO:0000256" key="3">
    <source>
        <dbReference type="ARBA" id="ARBA00022737"/>
    </source>
</evidence>
<dbReference type="InParanoid" id="A0A5J5EWF6"/>
<dbReference type="InterPro" id="IPR013194">
    <property type="entry name" value="HDAC_interact_dom"/>
</dbReference>
<dbReference type="SMART" id="SM00761">
    <property type="entry name" value="HDAC_interact"/>
    <property type="match status" value="1"/>
</dbReference>
<dbReference type="EMBL" id="VXIS01000097">
    <property type="protein sequence ID" value="KAA8905665.1"/>
    <property type="molecule type" value="Genomic_DNA"/>
</dbReference>
<feature type="compositionally biased region" description="Polar residues" evidence="8">
    <location>
        <begin position="183"/>
        <end position="193"/>
    </location>
</feature>
<dbReference type="Pfam" id="PF08295">
    <property type="entry name" value="Sin3_corepress"/>
    <property type="match status" value="1"/>
</dbReference>
<evidence type="ECO:0000256" key="5">
    <source>
        <dbReference type="ARBA" id="ARBA00023163"/>
    </source>
</evidence>
<comment type="caution">
    <text evidence="10">The sequence shown here is derived from an EMBL/GenBank/DDBJ whole genome shotgun (WGS) entry which is preliminary data.</text>
</comment>
<dbReference type="GO" id="GO:0033698">
    <property type="term" value="C:Rpd3L complex"/>
    <property type="evidence" value="ECO:0007669"/>
    <property type="project" value="UniProtKB-ARBA"/>
</dbReference>
<dbReference type="GO" id="GO:0003714">
    <property type="term" value="F:transcription corepressor activity"/>
    <property type="evidence" value="ECO:0007669"/>
    <property type="project" value="InterPro"/>
</dbReference>
<protein>
    <recommendedName>
        <fullName evidence="9">Histone deacetylase interacting domain-containing protein</fullName>
    </recommendedName>
</protein>
<feature type="region of interest" description="Disordered" evidence="8">
    <location>
        <begin position="1"/>
        <end position="214"/>
    </location>
</feature>
<dbReference type="FunCoup" id="A0A5J5EWF6">
    <property type="interactions" value="1141"/>
</dbReference>
<evidence type="ECO:0000256" key="4">
    <source>
        <dbReference type="ARBA" id="ARBA00023015"/>
    </source>
</evidence>
<keyword evidence="4" id="KW-0805">Transcription regulation</keyword>
<dbReference type="Pfam" id="PF02671">
    <property type="entry name" value="PAH"/>
    <property type="match status" value="3"/>
</dbReference>
<reference evidence="10 11" key="1">
    <citation type="submission" date="2019-09" db="EMBL/GenBank/DDBJ databases">
        <title>Draft genome of the ectomycorrhizal ascomycete Sphaerosporella brunnea.</title>
        <authorList>
            <consortium name="DOE Joint Genome Institute"/>
            <person name="Benucci G.M."/>
            <person name="Marozzi G."/>
            <person name="Antonielli L."/>
            <person name="Sanchez S."/>
            <person name="Marco P."/>
            <person name="Wang X."/>
            <person name="Falini L.B."/>
            <person name="Barry K."/>
            <person name="Haridas S."/>
            <person name="Lipzen A."/>
            <person name="Labutti K."/>
            <person name="Grigoriev I.V."/>
            <person name="Murat C."/>
            <person name="Martin F."/>
            <person name="Albertini E."/>
            <person name="Donnini D."/>
            <person name="Bonito G."/>
        </authorList>
    </citation>
    <scope>NUCLEOTIDE SEQUENCE [LARGE SCALE GENOMIC DNA]</scope>
    <source>
        <strain evidence="10 11">Sb_GMNB300</strain>
    </source>
</reference>
<feature type="compositionally biased region" description="Low complexity" evidence="8">
    <location>
        <begin position="204"/>
        <end position="214"/>
    </location>
</feature>
<dbReference type="InterPro" id="IPR003822">
    <property type="entry name" value="PAH"/>
</dbReference>
<dbReference type="OrthoDB" id="10265969at2759"/>
<dbReference type="FunFam" id="1.20.1160.11:FF:000003">
    <property type="entry name" value="Paired amphipathic helix SIN3-like protein"/>
    <property type="match status" value="1"/>
</dbReference>
<evidence type="ECO:0000256" key="2">
    <source>
        <dbReference type="ARBA" id="ARBA00022491"/>
    </source>
</evidence>
<feature type="region of interest" description="Disordered" evidence="8">
    <location>
        <begin position="1354"/>
        <end position="1401"/>
    </location>
</feature>
<feature type="compositionally biased region" description="Basic and acidic residues" evidence="8">
    <location>
        <begin position="1376"/>
        <end position="1393"/>
    </location>
</feature>
<accession>A0A5J5EWF6</accession>